<sequence>MVINYIDSDEVRAYVKTLADSAGVRILKKEKYLHMLVNPYRSVFATSLSDLKKNVKTYESKIDLYLIGIIWLILFSEADTNMSTKISWENEGLTYQKIEELTTKVLNYWKSIDEKESGKFSIKWSLATKDLHNKWKLLHYNSLKNGRVYYPKNTKFGVIDSAMRELEKNKMVFIRKLSQTSVVTPTVVFYERLQACFGNLGKYRDRYELIKSLVNEAKASDLEVN</sequence>
<dbReference type="InterPro" id="IPR045707">
    <property type="entry name" value="DUF6063"/>
</dbReference>
<dbReference type="AlphaFoldDB" id="A0A1S9N8W4"/>
<evidence type="ECO:0000313" key="2">
    <source>
        <dbReference type="Proteomes" id="UP000190959"/>
    </source>
</evidence>
<name>A0A1S9N8W4_CLOBE</name>
<comment type="caution">
    <text evidence="1">The sequence shown here is derived from an EMBL/GenBank/DDBJ whole genome shotgun (WGS) entry which is preliminary data.</text>
</comment>
<dbReference type="EMBL" id="MWMH01000003">
    <property type="protein sequence ID" value="OOP73793.1"/>
    <property type="molecule type" value="Genomic_DNA"/>
</dbReference>
<dbReference type="Pfam" id="PF19539">
    <property type="entry name" value="DUF6063"/>
    <property type="match status" value="1"/>
</dbReference>
<proteinExistence type="predicted"/>
<reference evidence="1 2" key="1">
    <citation type="submission" date="2017-02" db="EMBL/GenBank/DDBJ databases">
        <title>Genome sequence of Clostridium beijerinckii Br21.</title>
        <authorList>
            <person name="Fonseca B.C."/>
            <person name="Guazzaroni M.E."/>
            <person name="Riano-Pachon D.M."/>
            <person name="Reginatto V."/>
        </authorList>
    </citation>
    <scope>NUCLEOTIDE SEQUENCE [LARGE SCALE GENOMIC DNA]</scope>
    <source>
        <strain evidence="1 2">Br21</strain>
    </source>
</reference>
<gene>
    <name evidence="1" type="ORF">CBEIBR21_08880</name>
</gene>
<dbReference type="Proteomes" id="UP000190959">
    <property type="component" value="Unassembled WGS sequence"/>
</dbReference>
<accession>A0A1S9N8W4</accession>
<evidence type="ECO:0000313" key="1">
    <source>
        <dbReference type="EMBL" id="OOP73793.1"/>
    </source>
</evidence>
<protein>
    <submittedName>
        <fullName evidence="1">Uncharacterized protein</fullName>
    </submittedName>
</protein>
<organism evidence="1 2">
    <name type="scientific">Clostridium beijerinckii</name>
    <name type="common">Clostridium MP</name>
    <dbReference type="NCBI Taxonomy" id="1520"/>
    <lineage>
        <taxon>Bacteria</taxon>
        <taxon>Bacillati</taxon>
        <taxon>Bacillota</taxon>
        <taxon>Clostridia</taxon>
        <taxon>Eubacteriales</taxon>
        <taxon>Clostridiaceae</taxon>
        <taxon>Clostridium</taxon>
    </lineage>
</organism>